<dbReference type="AlphaFoldDB" id="A0A194RQ71"/>
<keyword evidence="2" id="KW-1185">Reference proteome</keyword>
<evidence type="ECO:0000313" key="1">
    <source>
        <dbReference type="EMBL" id="KPJ19637.1"/>
    </source>
</evidence>
<dbReference type="Proteomes" id="UP000053240">
    <property type="component" value="Unassembled WGS sequence"/>
</dbReference>
<protein>
    <submittedName>
        <fullName evidence="1">Uncharacterized protein</fullName>
    </submittedName>
</protein>
<dbReference type="InParanoid" id="A0A194RQ71"/>
<evidence type="ECO:0000313" key="2">
    <source>
        <dbReference type="Proteomes" id="UP000053240"/>
    </source>
</evidence>
<gene>
    <name evidence="1" type="ORF">RR48_06497</name>
</gene>
<reference evidence="1 2" key="1">
    <citation type="journal article" date="2015" name="Nat. Commun.">
        <title>Outbred genome sequencing and CRISPR/Cas9 gene editing in butterflies.</title>
        <authorList>
            <person name="Li X."/>
            <person name="Fan D."/>
            <person name="Zhang W."/>
            <person name="Liu G."/>
            <person name="Zhang L."/>
            <person name="Zhao L."/>
            <person name="Fang X."/>
            <person name="Chen L."/>
            <person name="Dong Y."/>
            <person name="Chen Y."/>
            <person name="Ding Y."/>
            <person name="Zhao R."/>
            <person name="Feng M."/>
            <person name="Zhu Y."/>
            <person name="Feng Y."/>
            <person name="Jiang X."/>
            <person name="Zhu D."/>
            <person name="Xiang H."/>
            <person name="Feng X."/>
            <person name="Li S."/>
            <person name="Wang J."/>
            <person name="Zhang G."/>
            <person name="Kronforst M.R."/>
            <person name="Wang W."/>
        </authorList>
    </citation>
    <scope>NUCLEOTIDE SEQUENCE [LARGE SCALE GENOMIC DNA]</scope>
    <source>
        <strain evidence="1">Ya'a_city_454_Pm</strain>
        <tissue evidence="1">Whole body</tissue>
    </source>
</reference>
<name>A0A194RQ71_PAPMA</name>
<accession>A0A194RQ71</accession>
<organism evidence="1 2">
    <name type="scientific">Papilio machaon</name>
    <name type="common">Old World swallowtail butterfly</name>
    <dbReference type="NCBI Taxonomy" id="76193"/>
    <lineage>
        <taxon>Eukaryota</taxon>
        <taxon>Metazoa</taxon>
        <taxon>Ecdysozoa</taxon>
        <taxon>Arthropoda</taxon>
        <taxon>Hexapoda</taxon>
        <taxon>Insecta</taxon>
        <taxon>Pterygota</taxon>
        <taxon>Neoptera</taxon>
        <taxon>Endopterygota</taxon>
        <taxon>Lepidoptera</taxon>
        <taxon>Glossata</taxon>
        <taxon>Ditrysia</taxon>
        <taxon>Papilionoidea</taxon>
        <taxon>Papilionidae</taxon>
        <taxon>Papilioninae</taxon>
        <taxon>Papilio</taxon>
    </lineage>
</organism>
<proteinExistence type="predicted"/>
<sequence length="153" mass="17272">MHCTSDRHTRMCIRLYLARFIERTFKQKGHSKISDVKVFENRNIAHSEVRWRRHSCLRPAAVPTRLKSWKALRTACGMAYRRRSTRPAPTAAAAAAAPQTWCRPPRAHYAPAPTLSHTIGFLEVTSRPLIVLGSRVGAVRRQLIRGVAPVPAE</sequence>
<dbReference type="EMBL" id="KQ459875">
    <property type="protein sequence ID" value="KPJ19637.1"/>
    <property type="molecule type" value="Genomic_DNA"/>
</dbReference>